<evidence type="ECO:0000313" key="2">
    <source>
        <dbReference type="Proteomes" id="UP000015500"/>
    </source>
</evidence>
<evidence type="ECO:0000313" key="1">
    <source>
        <dbReference type="EMBL" id="AGT32201.1"/>
    </source>
</evidence>
<protein>
    <submittedName>
        <fullName evidence="1">Uncharacterized protein</fullName>
    </submittedName>
</protein>
<dbReference type="Proteomes" id="UP000015500">
    <property type="component" value="Chromosome"/>
</dbReference>
<accession>S6A2C6</accession>
<dbReference type="KEGG" id="gjf:M493_09695"/>
<sequence>MLNEEIQLLQNAAEQISKEMGYVRPGHLSV</sequence>
<keyword evidence="2" id="KW-1185">Reference proteome</keyword>
<dbReference type="AlphaFoldDB" id="S6A2C6"/>
<gene>
    <name evidence="1" type="ORF">M493_09695</name>
</gene>
<dbReference type="EMBL" id="CP006254">
    <property type="protein sequence ID" value="AGT32201.1"/>
    <property type="molecule type" value="Genomic_DNA"/>
</dbReference>
<dbReference type="STRING" id="1921421.M493_09695"/>
<organism evidence="1 2">
    <name type="scientific">Geobacillus genomosp. 3</name>
    <dbReference type="NCBI Taxonomy" id="1921421"/>
    <lineage>
        <taxon>Bacteria</taxon>
        <taxon>Bacillati</taxon>
        <taxon>Bacillota</taxon>
        <taxon>Bacilli</taxon>
        <taxon>Bacillales</taxon>
        <taxon>Anoxybacillaceae</taxon>
        <taxon>Geobacillus</taxon>
    </lineage>
</organism>
<name>S6A2C6_GEOG3</name>
<proteinExistence type="predicted"/>
<dbReference type="HOGENOM" id="CLU_3403742_0_0_9"/>
<reference evidence="1 2" key="1">
    <citation type="journal article" date="2014" name="Genome Announc.">
        <title>Complete Genome Sequence of the Thermophilic Polychlorinated Biphenyl Degrader Geobacillus sp. Strain JF8 (NBRC 109937).</title>
        <authorList>
            <person name="Shintani M."/>
            <person name="Ohtsubo Y."/>
            <person name="Fukuda K."/>
            <person name="Hosoyama A."/>
            <person name="Ohji S."/>
            <person name="Yamazoe A."/>
            <person name="Fujita N."/>
            <person name="Nagata Y."/>
            <person name="Tsuda M."/>
            <person name="Hatta T."/>
            <person name="Kimbara K."/>
        </authorList>
    </citation>
    <scope>NUCLEOTIDE SEQUENCE [LARGE SCALE GENOMIC DNA]</scope>
    <source>
        <strain evidence="1 2">JF8</strain>
    </source>
</reference>